<dbReference type="Pfam" id="PF13920">
    <property type="entry name" value="zf-C3HC4_3"/>
    <property type="match status" value="1"/>
</dbReference>
<evidence type="ECO:0000313" key="8">
    <source>
        <dbReference type="WBParaSite" id="Hba_20834"/>
    </source>
</evidence>
<dbReference type="GO" id="GO:0005684">
    <property type="term" value="C:U2-type spliceosomal complex"/>
    <property type="evidence" value="ECO:0007669"/>
    <property type="project" value="TreeGrafter"/>
</dbReference>
<dbReference type="PANTHER" id="PTHR12930">
    <property type="entry name" value="ZINC FINGER PROTEIN 183"/>
    <property type="match status" value="1"/>
</dbReference>
<evidence type="ECO:0000256" key="5">
    <source>
        <dbReference type="SAM" id="MobiDB-lite"/>
    </source>
</evidence>
<evidence type="ECO:0000256" key="3">
    <source>
        <dbReference type="ARBA" id="ARBA00022833"/>
    </source>
</evidence>
<organism evidence="7 8">
    <name type="scientific">Heterorhabditis bacteriophora</name>
    <name type="common">Entomopathogenic nematode worm</name>
    <dbReference type="NCBI Taxonomy" id="37862"/>
    <lineage>
        <taxon>Eukaryota</taxon>
        <taxon>Metazoa</taxon>
        <taxon>Ecdysozoa</taxon>
        <taxon>Nematoda</taxon>
        <taxon>Chromadorea</taxon>
        <taxon>Rhabditida</taxon>
        <taxon>Rhabditina</taxon>
        <taxon>Rhabditomorpha</taxon>
        <taxon>Strongyloidea</taxon>
        <taxon>Heterorhabditidae</taxon>
        <taxon>Heterorhabditis</taxon>
    </lineage>
</organism>
<keyword evidence="1" id="KW-0479">Metal-binding</keyword>
<dbReference type="InterPro" id="IPR017907">
    <property type="entry name" value="Znf_RING_CS"/>
</dbReference>
<dbReference type="CDD" id="cd16539">
    <property type="entry name" value="RING-HC_RNF113A_B"/>
    <property type="match status" value="1"/>
</dbReference>
<keyword evidence="7" id="KW-1185">Reference proteome</keyword>
<evidence type="ECO:0000313" key="7">
    <source>
        <dbReference type="Proteomes" id="UP000095283"/>
    </source>
</evidence>
<evidence type="ECO:0000256" key="2">
    <source>
        <dbReference type="ARBA" id="ARBA00022771"/>
    </source>
</evidence>
<evidence type="ECO:0000256" key="4">
    <source>
        <dbReference type="PROSITE-ProRule" id="PRU00175"/>
    </source>
</evidence>
<reference evidence="8" key="1">
    <citation type="submission" date="2016-11" db="UniProtKB">
        <authorList>
            <consortium name="WormBaseParasite"/>
        </authorList>
    </citation>
    <scope>IDENTIFICATION</scope>
</reference>
<proteinExistence type="predicted"/>
<dbReference type="InterPro" id="IPR013083">
    <property type="entry name" value="Znf_RING/FYVE/PHD"/>
</dbReference>
<sequence length="131" mass="14706">MRAPQFLRQTVRWDFAPDICKDYKETGFCTFGGNITDDTLQSFEIHNDGDEIPEICYTCGNEFTDPVITRCGHYFCELCALNQFKKSKKCPICNEPTGGVFNRARGKAVQGSSTAHESPTDHESPDESPDE</sequence>
<keyword evidence="2 4" id="KW-0863">Zinc-finger</keyword>
<dbReference type="InterPro" id="IPR039971">
    <property type="entry name" value="CWC24-like"/>
</dbReference>
<dbReference type="Proteomes" id="UP000095283">
    <property type="component" value="Unplaced"/>
</dbReference>
<feature type="region of interest" description="Disordered" evidence="5">
    <location>
        <begin position="104"/>
        <end position="131"/>
    </location>
</feature>
<dbReference type="SMART" id="SM00184">
    <property type="entry name" value="RING"/>
    <property type="match status" value="1"/>
</dbReference>
<protein>
    <submittedName>
        <fullName evidence="8">RING-type domain-containing protein</fullName>
    </submittedName>
</protein>
<dbReference type="InterPro" id="IPR001841">
    <property type="entry name" value="Znf_RING"/>
</dbReference>
<evidence type="ECO:0000256" key="1">
    <source>
        <dbReference type="ARBA" id="ARBA00022723"/>
    </source>
</evidence>
<keyword evidence="3" id="KW-0862">Zinc</keyword>
<dbReference type="WBParaSite" id="Hba_20834">
    <property type="protein sequence ID" value="Hba_20834"/>
    <property type="gene ID" value="Hba_20834"/>
</dbReference>
<dbReference type="PROSITE" id="PS00518">
    <property type="entry name" value="ZF_RING_1"/>
    <property type="match status" value="1"/>
</dbReference>
<feature type="domain" description="RING-type" evidence="6">
    <location>
        <begin position="56"/>
        <end position="94"/>
    </location>
</feature>
<dbReference type="AlphaFoldDB" id="A0A1I7XSW5"/>
<dbReference type="PANTHER" id="PTHR12930:SF0">
    <property type="entry name" value="RING FINGER PROTEIN 113B"/>
    <property type="match status" value="1"/>
</dbReference>
<accession>A0A1I7XSW5</accession>
<dbReference type="Gene3D" id="3.30.40.10">
    <property type="entry name" value="Zinc/RING finger domain, C3HC4 (zinc finger)"/>
    <property type="match status" value="1"/>
</dbReference>
<dbReference type="SUPFAM" id="SSF57850">
    <property type="entry name" value="RING/U-box"/>
    <property type="match status" value="1"/>
</dbReference>
<name>A0A1I7XSW5_HETBA</name>
<dbReference type="GO" id="GO:0034247">
    <property type="term" value="P:snoRNA splicing"/>
    <property type="evidence" value="ECO:0007669"/>
    <property type="project" value="TreeGrafter"/>
</dbReference>
<dbReference type="GO" id="GO:0008270">
    <property type="term" value="F:zinc ion binding"/>
    <property type="evidence" value="ECO:0007669"/>
    <property type="project" value="UniProtKB-KW"/>
</dbReference>
<dbReference type="PROSITE" id="PS50089">
    <property type="entry name" value="ZF_RING_2"/>
    <property type="match status" value="1"/>
</dbReference>
<evidence type="ECO:0000259" key="6">
    <source>
        <dbReference type="PROSITE" id="PS50089"/>
    </source>
</evidence>